<comment type="caution">
    <text evidence="6">The sequence shown here is derived from an EMBL/GenBank/DDBJ whole genome shotgun (WGS) entry which is preliminary data.</text>
</comment>
<dbReference type="PANTHER" id="PTHR22589">
    <property type="entry name" value="CARNITINE O-ACYLTRANSFERASE"/>
    <property type="match status" value="1"/>
</dbReference>
<keyword evidence="2" id="KW-0808">Transferase</keyword>
<dbReference type="PROSITE" id="PS00439">
    <property type="entry name" value="ACYLTRANSF_C_1"/>
    <property type="match status" value="1"/>
</dbReference>
<dbReference type="InterPro" id="IPR023213">
    <property type="entry name" value="CAT-like_dom_sf"/>
</dbReference>
<comment type="similarity">
    <text evidence="1">Belongs to the carnitine/choline acetyltransferase family.</text>
</comment>
<dbReference type="EMBL" id="JANBUO010000730">
    <property type="protein sequence ID" value="KAJ2801962.1"/>
    <property type="molecule type" value="Genomic_DNA"/>
</dbReference>
<evidence type="ECO:0000256" key="1">
    <source>
        <dbReference type="ARBA" id="ARBA00005232"/>
    </source>
</evidence>
<keyword evidence="3" id="KW-0012">Acyltransferase</keyword>
<reference evidence="6" key="1">
    <citation type="submission" date="2022-07" db="EMBL/GenBank/DDBJ databases">
        <title>Phylogenomic reconstructions and comparative analyses of Kickxellomycotina fungi.</title>
        <authorList>
            <person name="Reynolds N.K."/>
            <person name="Stajich J.E."/>
            <person name="Barry K."/>
            <person name="Grigoriev I.V."/>
            <person name="Crous P."/>
            <person name="Smith M.E."/>
        </authorList>
    </citation>
    <scope>NUCLEOTIDE SEQUENCE</scope>
    <source>
        <strain evidence="6">NRRL 1565</strain>
    </source>
</reference>
<dbReference type="Gene3D" id="3.30.559.10">
    <property type="entry name" value="Chloramphenicol acetyltransferase-like domain"/>
    <property type="match status" value="1"/>
</dbReference>
<feature type="domain" description="Choline/carnitine acyltransferase" evidence="5">
    <location>
        <begin position="18"/>
        <end position="640"/>
    </location>
</feature>
<dbReference type="GO" id="GO:0016746">
    <property type="term" value="F:acyltransferase activity"/>
    <property type="evidence" value="ECO:0007669"/>
    <property type="project" value="UniProtKB-KW"/>
</dbReference>
<gene>
    <name evidence="6" type="ORF">H4R20_003463</name>
</gene>
<dbReference type="Pfam" id="PF00755">
    <property type="entry name" value="Carn_acyltransf"/>
    <property type="match status" value="1"/>
</dbReference>
<dbReference type="SUPFAM" id="SSF52777">
    <property type="entry name" value="CoA-dependent acyltransferases"/>
    <property type="match status" value="2"/>
</dbReference>
<evidence type="ECO:0000313" key="7">
    <source>
        <dbReference type="Proteomes" id="UP001140094"/>
    </source>
</evidence>
<dbReference type="Proteomes" id="UP001140094">
    <property type="component" value="Unassembled WGS sequence"/>
</dbReference>
<dbReference type="AlphaFoldDB" id="A0A9W8HT92"/>
<proteinExistence type="inferred from homology"/>
<evidence type="ECO:0000313" key="6">
    <source>
        <dbReference type="EMBL" id="KAJ2801962.1"/>
    </source>
</evidence>
<feature type="active site" description="Proton acceptor" evidence="4">
    <location>
        <position position="350"/>
    </location>
</feature>
<organism evidence="6 7">
    <name type="scientific">Coemansia guatemalensis</name>
    <dbReference type="NCBI Taxonomy" id="2761395"/>
    <lineage>
        <taxon>Eukaryota</taxon>
        <taxon>Fungi</taxon>
        <taxon>Fungi incertae sedis</taxon>
        <taxon>Zoopagomycota</taxon>
        <taxon>Kickxellomycotina</taxon>
        <taxon>Kickxellomycetes</taxon>
        <taxon>Kickxellales</taxon>
        <taxon>Kickxellaceae</taxon>
        <taxon>Coemansia</taxon>
    </lineage>
</organism>
<evidence type="ECO:0000256" key="2">
    <source>
        <dbReference type="ARBA" id="ARBA00022679"/>
    </source>
</evidence>
<protein>
    <recommendedName>
        <fullName evidence="5">Choline/carnitine acyltransferase domain-containing protein</fullName>
    </recommendedName>
</protein>
<sequence length="664" mass="74595">MDPKHPHMLSEQGKLPRLPIPPLRQTIERYLDSVAPILGNDTTAIAETHRKASMFLKAGERLQQRLISYDKTQNNSWLESWWLEMAYLGWREGLCINSNYWLTVADDSKAYGTVTCPTSLASSDSESYNGRIWDSYEYGEFQIRRAVRFIQRALDFKESINKGRLPIERTKAGVLCMNQYKCIFGMTRIPRMGCDELCQTSASVNSCTIIVIVQDQIYNVHVYDDAGHRKLDGDLEIELFAIVADIAERNKQCDIDPAIPILTAGHRDRWAAAYEKLESHPSNCATLAAIQEALFAVSLDTTCSHPPGSINAEQLTVKCHGTQPGHNRWYDKCANYIFDRNGLAGYIGEHSPCDALVTAIMNENISKAVAREHISSALPSPCTPDYQPSICRLRFFDVDDTILIQIQEAEEEVARTARSSYSRQFRFEGYGANWIKKVAAVSPDAFAQLALQLTYFQMHGKFASVYETASTRQFLHGRTETVRSLTSEAADFLNTMCDSAMSNANKYEALVRATKKHQIILRQASSGGGIDRHLLGLRLAYYRLPPLPDEPLMSQDEKHAIEEFFADPVLTRSSSFQLSTSGLFPAYYITHTGFGCVVSERGYGINYIIEPNRIRFGIEGKTKAVGKGTDVELFEKTLHQSLAELRIICGQSKDYVGDMSQGRL</sequence>
<evidence type="ECO:0000256" key="3">
    <source>
        <dbReference type="ARBA" id="ARBA00023315"/>
    </source>
</evidence>
<dbReference type="OrthoDB" id="240216at2759"/>
<evidence type="ECO:0000256" key="4">
    <source>
        <dbReference type="PIRSR" id="PIRSR600542-1"/>
    </source>
</evidence>
<dbReference type="InterPro" id="IPR000542">
    <property type="entry name" value="Carn_acyl_trans"/>
</dbReference>
<keyword evidence="7" id="KW-1185">Reference proteome</keyword>
<evidence type="ECO:0000259" key="5">
    <source>
        <dbReference type="Pfam" id="PF00755"/>
    </source>
</evidence>
<accession>A0A9W8HT92</accession>
<dbReference type="Gene3D" id="3.30.559.70">
    <property type="entry name" value="Choline/Carnitine o-acyltransferase, domain 2"/>
    <property type="match status" value="1"/>
</dbReference>
<dbReference type="InterPro" id="IPR042231">
    <property type="entry name" value="Cho/carn_acyl_trans_2"/>
</dbReference>
<dbReference type="InterPro" id="IPR039551">
    <property type="entry name" value="Cho/carn_acyl_trans"/>
</dbReference>
<dbReference type="PANTHER" id="PTHR22589:SF107">
    <property type="entry name" value="CHOLINE_CARNITINE ACYLTRANSFERASE DOMAIN-CONTAINING PROTEIN"/>
    <property type="match status" value="1"/>
</dbReference>
<name>A0A9W8HT92_9FUNG</name>